<evidence type="ECO:0000256" key="4">
    <source>
        <dbReference type="ARBA" id="ARBA00023163"/>
    </source>
</evidence>
<sequence>MADTPASLQTGWRISKACQECRKRKIKCDGSNPCKTCHLRNTPCVYRDVIRQRKKKRQLNRDSDSIESEVTARSGYGAGQRSPGLPPRRNPSNNYTINNSVSATHVESPSCKVQLYYGSTSHFALMHEIYRGLVSSQTPGLETPHGEVEEARASLDMFSFRRIFFGTPDEPKESINGCGSMDMAVMFLPRELANVFLRRFLSTLHTLVPFRSKESLEQQLENLYNPVPGARSETWGQCMLLLALAIGALGTEHYRWGDVLYDRVKATCGPLDDIVNLQTHAHYQSEQGRPNSTFLHLGAASRKALSAGLHKEAPSQGGESTDNVQERRLTFWALYFYETWFCFHLGRPCSLSLRDVGIEMPENPFLCALTYVCKKIARLADEIFGHHHDSLLQMWRLARSITDDYRPYEMKMQQAIGVNLDTCPQPGSLGVQQTILTTIYYHTILLTFRPFLIFRGRWQEDMKDPSQRGGNRPTEVPAWLNEACNKALGASCKTIQFLSEAAMANELVRVGTALSCYFLGSAAFAIIYDLMHGKDLASTHLPWIYAALQSLSTMREGDPIKSTITAIQTVLKKINPAYEWIPLNGFSNTLDPQAARPYPTNIPNPQTHSMPESSLPGLPLQPLQTSNGLPILSEFQNNSLQAALNPPSGSLGSSEDLLDLTLSDMGWDFDFSTMDLETFFSIYPNVDTPTG</sequence>
<feature type="domain" description="Zn(2)-C6 fungal-type" evidence="7">
    <location>
        <begin position="17"/>
        <end position="46"/>
    </location>
</feature>
<dbReference type="InterPro" id="IPR051127">
    <property type="entry name" value="Fungal_SecMet_Regulators"/>
</dbReference>
<dbReference type="Gene3D" id="4.10.240.10">
    <property type="entry name" value="Zn(2)-C6 fungal-type DNA-binding domain"/>
    <property type="match status" value="1"/>
</dbReference>
<dbReference type="GO" id="GO:0000981">
    <property type="term" value="F:DNA-binding transcription factor activity, RNA polymerase II-specific"/>
    <property type="evidence" value="ECO:0007669"/>
    <property type="project" value="InterPro"/>
</dbReference>
<name>A0A0L1JJC0_ASPN3</name>
<dbReference type="PANTHER" id="PTHR47424">
    <property type="entry name" value="REGULATORY PROTEIN GAL4"/>
    <property type="match status" value="1"/>
</dbReference>
<gene>
    <name evidence="8" type="ORF">ANOM_000084</name>
</gene>
<dbReference type="RefSeq" id="XP_015412406.1">
    <property type="nucleotide sequence ID" value="XM_015545342.1"/>
</dbReference>
<proteinExistence type="predicted"/>
<dbReference type="PANTHER" id="PTHR47424:SF15">
    <property type="entry name" value="ZN(II)2CYS6 TRANSCRIPTION FACTOR (EUROFUNG)"/>
    <property type="match status" value="1"/>
</dbReference>
<organism evidence="8 9">
    <name type="scientific">Aspergillus nomiae NRRL (strain ATCC 15546 / NRRL 13137 / CBS 260.88 / M93)</name>
    <dbReference type="NCBI Taxonomy" id="1509407"/>
    <lineage>
        <taxon>Eukaryota</taxon>
        <taxon>Fungi</taxon>
        <taxon>Dikarya</taxon>
        <taxon>Ascomycota</taxon>
        <taxon>Pezizomycotina</taxon>
        <taxon>Eurotiomycetes</taxon>
        <taxon>Eurotiomycetidae</taxon>
        <taxon>Eurotiales</taxon>
        <taxon>Aspergillaceae</taxon>
        <taxon>Aspergillus</taxon>
        <taxon>Aspergillus subgen. Circumdati</taxon>
    </lineage>
</organism>
<dbReference type="Pfam" id="PF04082">
    <property type="entry name" value="Fungal_trans"/>
    <property type="match status" value="1"/>
</dbReference>
<dbReference type="InterPro" id="IPR036864">
    <property type="entry name" value="Zn2-C6_fun-type_DNA-bd_sf"/>
</dbReference>
<dbReference type="Proteomes" id="UP000037505">
    <property type="component" value="Unassembled WGS sequence"/>
</dbReference>
<dbReference type="InterPro" id="IPR007219">
    <property type="entry name" value="XnlR_reg_dom"/>
</dbReference>
<dbReference type="Pfam" id="PF00172">
    <property type="entry name" value="Zn_clus"/>
    <property type="match status" value="1"/>
</dbReference>
<dbReference type="OrthoDB" id="2123952at2759"/>
<dbReference type="GO" id="GO:0008270">
    <property type="term" value="F:zinc ion binding"/>
    <property type="evidence" value="ECO:0007669"/>
    <property type="project" value="InterPro"/>
</dbReference>
<evidence type="ECO:0000256" key="5">
    <source>
        <dbReference type="ARBA" id="ARBA00023242"/>
    </source>
</evidence>
<dbReference type="EMBL" id="JNOM01000002">
    <property type="protein sequence ID" value="KNG91483.1"/>
    <property type="molecule type" value="Genomic_DNA"/>
</dbReference>
<dbReference type="PROSITE" id="PS00463">
    <property type="entry name" value="ZN2_CY6_FUNGAL_1"/>
    <property type="match status" value="1"/>
</dbReference>
<keyword evidence="4" id="KW-0804">Transcription</keyword>
<dbReference type="GO" id="GO:0000435">
    <property type="term" value="P:positive regulation of transcription from RNA polymerase II promoter by galactose"/>
    <property type="evidence" value="ECO:0007669"/>
    <property type="project" value="TreeGrafter"/>
</dbReference>
<accession>A0A0L1JJC0</accession>
<evidence type="ECO:0000259" key="7">
    <source>
        <dbReference type="PROSITE" id="PS50048"/>
    </source>
</evidence>
<evidence type="ECO:0000256" key="3">
    <source>
        <dbReference type="ARBA" id="ARBA00023125"/>
    </source>
</evidence>
<dbReference type="GO" id="GO:0000978">
    <property type="term" value="F:RNA polymerase II cis-regulatory region sequence-specific DNA binding"/>
    <property type="evidence" value="ECO:0007669"/>
    <property type="project" value="TreeGrafter"/>
</dbReference>
<evidence type="ECO:0000256" key="2">
    <source>
        <dbReference type="ARBA" id="ARBA00023015"/>
    </source>
</evidence>
<dbReference type="GO" id="GO:0006351">
    <property type="term" value="P:DNA-templated transcription"/>
    <property type="evidence" value="ECO:0007669"/>
    <property type="project" value="InterPro"/>
</dbReference>
<dbReference type="AlphaFoldDB" id="A0A0L1JJC0"/>
<dbReference type="InterPro" id="IPR001138">
    <property type="entry name" value="Zn2Cys6_DnaBD"/>
</dbReference>
<comment type="caution">
    <text evidence="8">The sequence shown here is derived from an EMBL/GenBank/DDBJ whole genome shotgun (WGS) entry which is preliminary data.</text>
</comment>
<dbReference type="GO" id="GO:0005634">
    <property type="term" value="C:nucleus"/>
    <property type="evidence" value="ECO:0007669"/>
    <property type="project" value="TreeGrafter"/>
</dbReference>
<protein>
    <submittedName>
        <fullName evidence="8">C6 zinc finger domain protein</fullName>
    </submittedName>
</protein>
<evidence type="ECO:0000256" key="1">
    <source>
        <dbReference type="ARBA" id="ARBA00022723"/>
    </source>
</evidence>
<keyword evidence="2" id="KW-0805">Transcription regulation</keyword>
<keyword evidence="1" id="KW-0479">Metal-binding</keyword>
<dbReference type="SUPFAM" id="SSF57701">
    <property type="entry name" value="Zn2/Cys6 DNA-binding domain"/>
    <property type="match status" value="1"/>
</dbReference>
<feature type="region of interest" description="Disordered" evidence="6">
    <location>
        <begin position="55"/>
        <end position="98"/>
    </location>
</feature>
<dbReference type="SMART" id="SM00906">
    <property type="entry name" value="Fungal_trans"/>
    <property type="match status" value="1"/>
</dbReference>
<evidence type="ECO:0000313" key="9">
    <source>
        <dbReference type="Proteomes" id="UP000037505"/>
    </source>
</evidence>
<dbReference type="PROSITE" id="PS50048">
    <property type="entry name" value="ZN2_CY6_FUNGAL_2"/>
    <property type="match status" value="1"/>
</dbReference>
<reference evidence="8 9" key="1">
    <citation type="submission" date="2014-06" db="EMBL/GenBank/DDBJ databases">
        <title>The Genome of the Aflatoxigenic Filamentous Fungus Aspergillus nomius.</title>
        <authorList>
            <person name="Moore M.G."/>
            <person name="Shannon B.M."/>
            <person name="Brian M.M."/>
        </authorList>
    </citation>
    <scope>NUCLEOTIDE SEQUENCE [LARGE SCALE GENOMIC DNA]</scope>
    <source>
        <strain evidence="8 9">NRRL 13137</strain>
    </source>
</reference>
<evidence type="ECO:0000313" key="8">
    <source>
        <dbReference type="EMBL" id="KNG91483.1"/>
    </source>
</evidence>
<dbReference type="CDD" id="cd12148">
    <property type="entry name" value="fungal_TF_MHR"/>
    <property type="match status" value="1"/>
</dbReference>
<dbReference type="CDD" id="cd00067">
    <property type="entry name" value="GAL4"/>
    <property type="match status" value="1"/>
</dbReference>
<keyword evidence="3" id="KW-0238">DNA-binding</keyword>
<dbReference type="SMART" id="SM00066">
    <property type="entry name" value="GAL4"/>
    <property type="match status" value="1"/>
</dbReference>
<evidence type="ECO:0000256" key="6">
    <source>
        <dbReference type="SAM" id="MobiDB-lite"/>
    </source>
</evidence>
<keyword evidence="9" id="KW-1185">Reference proteome</keyword>
<dbReference type="GeneID" id="26801888"/>
<keyword evidence="5" id="KW-0539">Nucleus</keyword>